<proteinExistence type="predicted"/>
<evidence type="ECO:0000313" key="1">
    <source>
        <dbReference type="EMBL" id="GBF44522.1"/>
    </source>
</evidence>
<sequence>MNDDNFYKYDLYTLEHIYAESKFVNELDTISSLNESIKSFIGQVSDYLYQSIIESKKVDIEEFVCPNIDKELVANFSKNPLYSSYIEINISEFVFKKFLKRIFEKDGLNNESHLIQKYIHSWLERKLALNIVQDFRFKTLDVLKILIDKTEMLRGFYIDLVDNIPKEWVTNNKEDWTSIQVSPDKIVDSIRLHDKEFIKKYDITLSELSKEKSWTFVREATRDSEYIWLNSEFHFISSVLIRTDILLWIEFWDNLKLPIIQDSVFSSSYTFIPKAYLQLIAALTENRVKVKSDLKVLLFIVSKNFFKNSVEQSNRFLIYEDNERKNEGNYFIFEKGLEKRKEWLEEKRNNYEILVQSLVLILSNSEIEDWIFSYKPKRNNSQFKQDANYNSEIELLIVTYKRKFNGQLNFELEAFNLQKFNFYVEVAKEKEYKKETLILIEAMTNFVSSDNFFWDRTFSEPYGSTLKGLSFVISQQENPIQIAKELIKKFKTIHQGWKPSKIDHSPIIKESFICSGVALLFEYEYAFRDKREETIFFKELLEHILMQIRFSLTDYSEYYQIPLRLLFLVANKIFTEVKELFELKLIDSYDDFYSLLVILSIDKIPLLETSKELLKVRMETDFLLLKRQLKNRNQEDKIHELEKMIEILEIEKKES</sequence>
<organism evidence="1 2">
    <name type="scientific">Leptospira ellinghausenii</name>
    <dbReference type="NCBI Taxonomy" id="1917822"/>
    <lineage>
        <taxon>Bacteria</taxon>
        <taxon>Pseudomonadati</taxon>
        <taxon>Spirochaetota</taxon>
        <taxon>Spirochaetia</taxon>
        <taxon>Leptospirales</taxon>
        <taxon>Leptospiraceae</taxon>
        <taxon>Leptospira</taxon>
    </lineage>
</organism>
<keyword evidence="2" id="KW-1185">Reference proteome</keyword>
<comment type="caution">
    <text evidence="1">The sequence shown here is derived from an EMBL/GenBank/DDBJ whole genome shotgun (WGS) entry which is preliminary data.</text>
</comment>
<dbReference type="AlphaFoldDB" id="A0A2P2DIQ3"/>
<dbReference type="Proteomes" id="UP000245206">
    <property type="component" value="Unassembled WGS sequence"/>
</dbReference>
<evidence type="ECO:0000313" key="2">
    <source>
        <dbReference type="Proteomes" id="UP000245206"/>
    </source>
</evidence>
<dbReference type="EMBL" id="BFAZ01000014">
    <property type="protein sequence ID" value="GBF44522.1"/>
    <property type="molecule type" value="Genomic_DNA"/>
</dbReference>
<reference evidence="2" key="1">
    <citation type="journal article" date="2019" name="Microbiol. Immunol.">
        <title>Molecular and phenotypic characterization of Leptospira johnsonii sp. nov., Leptospira ellinghausenii sp. nov. and Leptospira ryugenii sp. nov. isolated from soil and water in Japan.</title>
        <authorList>
            <person name="Masuzawa T."/>
            <person name="Saito M."/>
            <person name="Nakao R."/>
            <person name="Nikaido Y."/>
            <person name="Matsumoto M."/>
            <person name="Ogawa M."/>
            <person name="Yokoyama M."/>
            <person name="Hidaka Y."/>
            <person name="Tomita J."/>
            <person name="Sakakibara K."/>
            <person name="Suzuki K."/>
            <person name="Yasuda S."/>
            <person name="Sato H."/>
            <person name="Yamaguchi M."/>
            <person name="Yoshida S.I."/>
            <person name="Koizumi N."/>
            <person name="Kawamura Y."/>
        </authorList>
    </citation>
    <scope>NUCLEOTIDE SEQUENCE [LARGE SCALE GENOMIC DNA]</scope>
    <source>
        <strain evidence="2">E18</strain>
    </source>
</reference>
<name>A0A2P2DIQ3_9LEPT</name>
<dbReference type="RefSeq" id="WP_167396568.1">
    <property type="nucleotide sequence ID" value="NZ_BFAZ01000014.1"/>
</dbReference>
<accession>A0A2P2DIQ3</accession>
<protein>
    <submittedName>
        <fullName evidence="1">Uncharacterized protein</fullName>
    </submittedName>
</protein>
<gene>
    <name evidence="1" type="ORF">LPTSP2_38250</name>
</gene>